<dbReference type="Proteomes" id="UP000703269">
    <property type="component" value="Unassembled WGS sequence"/>
</dbReference>
<dbReference type="GO" id="GO:0017057">
    <property type="term" value="F:6-phosphogluconolactonase activity"/>
    <property type="evidence" value="ECO:0007669"/>
    <property type="project" value="UniProtKB-UniRule"/>
</dbReference>
<dbReference type="PANTHER" id="PTHR11054">
    <property type="entry name" value="6-PHOSPHOGLUCONOLACTONASE"/>
    <property type="match status" value="1"/>
</dbReference>
<dbReference type="FunFam" id="3.40.50.1360:FF:000005">
    <property type="entry name" value="6-phosphogluconolactonase"/>
    <property type="match status" value="1"/>
</dbReference>
<evidence type="ECO:0000256" key="3">
    <source>
        <dbReference type="ARBA" id="ARBA00010662"/>
    </source>
</evidence>
<evidence type="ECO:0000259" key="7">
    <source>
        <dbReference type="Pfam" id="PF01182"/>
    </source>
</evidence>
<evidence type="ECO:0000256" key="4">
    <source>
        <dbReference type="ARBA" id="ARBA00013198"/>
    </source>
</evidence>
<dbReference type="InterPro" id="IPR037171">
    <property type="entry name" value="NagB/RpiA_transferase-like"/>
</dbReference>
<dbReference type="InterPro" id="IPR039104">
    <property type="entry name" value="6PGL"/>
</dbReference>
<evidence type="ECO:0000256" key="2">
    <source>
        <dbReference type="ARBA" id="ARBA00004961"/>
    </source>
</evidence>
<dbReference type="InterPro" id="IPR006148">
    <property type="entry name" value="Glc/Gal-6P_isomerase"/>
</dbReference>
<dbReference type="EC" id="3.1.1.31" evidence="4 6"/>
<comment type="function">
    <text evidence="6">Hydrolysis of 6-phosphogluconolactone to 6-phosphogluconate.</text>
</comment>
<evidence type="ECO:0000313" key="9">
    <source>
        <dbReference type="Proteomes" id="UP000703269"/>
    </source>
</evidence>
<comment type="pathway">
    <text evidence="2 6">Carbohydrate degradation; pentose phosphate pathway; D-ribulose 5-phosphate from D-glucose 6-phosphate (oxidative stage): step 2/3.</text>
</comment>
<gene>
    <name evidence="8" type="ORF">PsYK624_020330</name>
</gene>
<evidence type="ECO:0000256" key="6">
    <source>
        <dbReference type="RuleBase" id="RU365095"/>
    </source>
</evidence>
<comment type="caution">
    <text evidence="8">The sequence shown here is derived from an EMBL/GenBank/DDBJ whole genome shotgun (WGS) entry which is preliminary data.</text>
</comment>
<dbReference type="AlphaFoldDB" id="A0A9P3FZ76"/>
<keyword evidence="9" id="KW-1185">Reference proteome</keyword>
<keyword evidence="5 6" id="KW-0378">Hydrolase</keyword>
<dbReference type="EMBL" id="BPQB01000003">
    <property type="protein sequence ID" value="GJE85953.1"/>
    <property type="molecule type" value="Genomic_DNA"/>
</dbReference>
<dbReference type="NCBIfam" id="TIGR01198">
    <property type="entry name" value="pgl"/>
    <property type="match status" value="1"/>
</dbReference>
<dbReference type="GO" id="GO:0006098">
    <property type="term" value="P:pentose-phosphate shunt"/>
    <property type="evidence" value="ECO:0007669"/>
    <property type="project" value="InterPro"/>
</dbReference>
<evidence type="ECO:0000313" key="8">
    <source>
        <dbReference type="EMBL" id="GJE85953.1"/>
    </source>
</evidence>
<sequence length="265" mass="29279">MHAPSAPILCSFSNPDELVESLAQFIIKSQKEAISKKGRFTLAVSGGSLPHQLGGLIDKPGVKWDKWQVFYADERIVPFDDEDSNHRLCQEQIWSKVPIPKENIHTLDPALIPAAMKGDDEDALEEIADAYEKDLIREFANKDSARFPIFDLVLLGVGPDGHTASLFPGHPLLSEDDRWVAFISDSPKPPARRVTLTFPVINHAARVAFVASGANKADTLHTVLDHPEQGLPASRVRPITPGQVYWFVDDAAASKVEYPKTPFKL</sequence>
<dbReference type="SUPFAM" id="SSF100950">
    <property type="entry name" value="NagB/RpiA/CoA transferase-like"/>
    <property type="match status" value="1"/>
</dbReference>
<comment type="catalytic activity">
    <reaction evidence="1 6">
        <text>6-phospho-D-glucono-1,5-lactone + H2O = 6-phospho-D-gluconate + H(+)</text>
        <dbReference type="Rhea" id="RHEA:12556"/>
        <dbReference type="ChEBI" id="CHEBI:15377"/>
        <dbReference type="ChEBI" id="CHEBI:15378"/>
        <dbReference type="ChEBI" id="CHEBI:57955"/>
        <dbReference type="ChEBI" id="CHEBI:58759"/>
        <dbReference type="EC" id="3.1.1.31"/>
    </reaction>
</comment>
<dbReference type="GO" id="GO:0005975">
    <property type="term" value="P:carbohydrate metabolic process"/>
    <property type="evidence" value="ECO:0007669"/>
    <property type="project" value="UniProtKB-UniRule"/>
</dbReference>
<evidence type="ECO:0000256" key="1">
    <source>
        <dbReference type="ARBA" id="ARBA00000832"/>
    </source>
</evidence>
<dbReference type="OrthoDB" id="432544at2759"/>
<feature type="domain" description="Glucosamine/galactosamine-6-phosphate isomerase" evidence="7">
    <location>
        <begin position="14"/>
        <end position="246"/>
    </location>
</feature>
<proteinExistence type="inferred from homology"/>
<organism evidence="8 9">
    <name type="scientific">Phanerochaete sordida</name>
    <dbReference type="NCBI Taxonomy" id="48140"/>
    <lineage>
        <taxon>Eukaryota</taxon>
        <taxon>Fungi</taxon>
        <taxon>Dikarya</taxon>
        <taxon>Basidiomycota</taxon>
        <taxon>Agaricomycotina</taxon>
        <taxon>Agaricomycetes</taxon>
        <taxon>Polyporales</taxon>
        <taxon>Phanerochaetaceae</taxon>
        <taxon>Phanerochaete</taxon>
    </lineage>
</organism>
<reference evidence="8 9" key="1">
    <citation type="submission" date="2021-08" db="EMBL/GenBank/DDBJ databases">
        <title>Draft Genome Sequence of Phanerochaete sordida strain YK-624.</title>
        <authorList>
            <person name="Mori T."/>
            <person name="Dohra H."/>
            <person name="Suzuki T."/>
            <person name="Kawagishi H."/>
            <person name="Hirai H."/>
        </authorList>
    </citation>
    <scope>NUCLEOTIDE SEQUENCE [LARGE SCALE GENOMIC DNA]</scope>
    <source>
        <strain evidence="8 9">YK-624</strain>
    </source>
</reference>
<accession>A0A9P3FZ76</accession>
<dbReference type="InterPro" id="IPR005900">
    <property type="entry name" value="6-phosphogluconolactonase_DevB"/>
</dbReference>
<dbReference type="PANTHER" id="PTHR11054:SF0">
    <property type="entry name" value="6-PHOSPHOGLUCONOLACTONASE"/>
    <property type="match status" value="1"/>
</dbReference>
<protein>
    <recommendedName>
        <fullName evidence="4 6">6-phosphogluconolactonase</fullName>
        <shortName evidence="6">6PGL</shortName>
        <ecNumber evidence="4 6">3.1.1.31</ecNumber>
    </recommendedName>
</protein>
<dbReference type="Pfam" id="PF01182">
    <property type="entry name" value="Glucosamine_iso"/>
    <property type="match status" value="1"/>
</dbReference>
<comment type="similarity">
    <text evidence="3 6">Belongs to the glucosamine/galactosamine-6-phosphate isomerase family. 6-phosphogluconolactonase subfamily.</text>
</comment>
<name>A0A9P3FZ76_9APHY</name>
<dbReference type="Gene3D" id="3.40.50.1360">
    <property type="match status" value="1"/>
</dbReference>
<evidence type="ECO:0000256" key="5">
    <source>
        <dbReference type="ARBA" id="ARBA00022801"/>
    </source>
</evidence>
<dbReference type="CDD" id="cd01400">
    <property type="entry name" value="6PGL"/>
    <property type="match status" value="1"/>
</dbReference>